<dbReference type="GO" id="GO:0016020">
    <property type="term" value="C:membrane"/>
    <property type="evidence" value="ECO:0007669"/>
    <property type="project" value="TreeGrafter"/>
</dbReference>
<dbReference type="InterPro" id="IPR000873">
    <property type="entry name" value="AMP-dep_synth/lig_dom"/>
</dbReference>
<evidence type="ECO:0000313" key="4">
    <source>
        <dbReference type="EMBL" id="KAH3676404.1"/>
    </source>
</evidence>
<evidence type="ECO:0000313" key="5">
    <source>
        <dbReference type="Proteomes" id="UP000769528"/>
    </source>
</evidence>
<dbReference type="GO" id="GO:0005524">
    <property type="term" value="F:ATP binding"/>
    <property type="evidence" value="ECO:0007669"/>
    <property type="project" value="UniProtKB-KW"/>
</dbReference>
<dbReference type="PROSITE" id="PS00455">
    <property type="entry name" value="AMP_BINDING"/>
    <property type="match status" value="1"/>
</dbReference>
<reference evidence="4" key="1">
    <citation type="journal article" date="2021" name="Open Biol.">
        <title>Shared evolutionary footprints suggest mitochondrial oxidative damage underlies multiple complex I losses in fungi.</title>
        <authorList>
            <person name="Schikora-Tamarit M.A."/>
            <person name="Marcet-Houben M."/>
            <person name="Nosek J."/>
            <person name="Gabaldon T."/>
        </authorList>
    </citation>
    <scope>NUCLEOTIDE SEQUENCE</scope>
    <source>
        <strain evidence="4">CBS6341</strain>
    </source>
</reference>
<dbReference type="SUPFAM" id="SSF56801">
    <property type="entry name" value="Acetyl-CoA synthetase-like"/>
    <property type="match status" value="1"/>
</dbReference>
<gene>
    <name evidence="4" type="ORF">WICMUC_002035</name>
</gene>
<dbReference type="Pfam" id="PF00501">
    <property type="entry name" value="AMP-binding"/>
    <property type="match status" value="1"/>
</dbReference>
<keyword evidence="2" id="KW-0067">ATP-binding</keyword>
<reference evidence="4" key="2">
    <citation type="submission" date="2021-01" db="EMBL/GenBank/DDBJ databases">
        <authorList>
            <person name="Schikora-Tamarit M.A."/>
        </authorList>
    </citation>
    <scope>NUCLEOTIDE SEQUENCE</scope>
    <source>
        <strain evidence="4">CBS6341</strain>
    </source>
</reference>
<organism evidence="4 5">
    <name type="scientific">Wickerhamomyces mucosus</name>
    <dbReference type="NCBI Taxonomy" id="1378264"/>
    <lineage>
        <taxon>Eukaryota</taxon>
        <taxon>Fungi</taxon>
        <taxon>Dikarya</taxon>
        <taxon>Ascomycota</taxon>
        <taxon>Saccharomycotina</taxon>
        <taxon>Saccharomycetes</taxon>
        <taxon>Phaffomycetales</taxon>
        <taxon>Wickerhamomycetaceae</taxon>
        <taxon>Wickerhamomyces</taxon>
    </lineage>
</organism>
<dbReference type="GO" id="GO:0004467">
    <property type="term" value="F:long-chain fatty acid-CoA ligase activity"/>
    <property type="evidence" value="ECO:0007669"/>
    <property type="project" value="TreeGrafter"/>
</dbReference>
<dbReference type="GO" id="GO:0005783">
    <property type="term" value="C:endoplasmic reticulum"/>
    <property type="evidence" value="ECO:0007669"/>
    <property type="project" value="TreeGrafter"/>
</dbReference>
<feature type="domain" description="AMP-dependent synthetase/ligase" evidence="3">
    <location>
        <begin position="133"/>
        <end position="520"/>
    </location>
</feature>
<dbReference type="Gene3D" id="3.40.50.12780">
    <property type="entry name" value="N-terminal domain of ligase-like"/>
    <property type="match status" value="1"/>
</dbReference>
<proteinExistence type="predicted"/>
<keyword evidence="1" id="KW-0547">Nucleotide-binding</keyword>
<comment type="caution">
    <text evidence="4">The sequence shown here is derived from an EMBL/GenBank/DDBJ whole genome shotgun (WGS) entry which is preliminary data.</text>
</comment>
<dbReference type="AlphaFoldDB" id="A0A9P8PRZ7"/>
<evidence type="ECO:0000256" key="1">
    <source>
        <dbReference type="ARBA" id="ARBA00022741"/>
    </source>
</evidence>
<evidence type="ECO:0000256" key="2">
    <source>
        <dbReference type="ARBA" id="ARBA00022840"/>
    </source>
</evidence>
<dbReference type="OrthoDB" id="1700726at2759"/>
<dbReference type="EMBL" id="JAEUBF010000637">
    <property type="protein sequence ID" value="KAH3676404.1"/>
    <property type="molecule type" value="Genomic_DNA"/>
</dbReference>
<name>A0A9P8PRZ7_9ASCO</name>
<keyword evidence="5" id="KW-1185">Reference proteome</keyword>
<dbReference type="PANTHER" id="PTHR43272:SF33">
    <property type="entry name" value="AMP-BINDING DOMAIN-CONTAINING PROTEIN-RELATED"/>
    <property type="match status" value="1"/>
</dbReference>
<sequence length="713" mass="80660">MSQKTVDDALNSIFTDYPIEKRYTSTPLSNSGETSEYSQIYRNAIVANSNDLVQTFHPELDTLSKWFQYTVRTFGKEDCLGYRRFNNKIPNQFDNFYTYESYDVVQSRKDNIASGILHLVTSHEKHTTKSNKPDFVVSILSPNRIEWLLLDLATRDYSLTNTALYSTLGYDSSKYILELTQSPIIFVVKENIPLILKLKEDGHLKELLIVVSLDEYDSIKENVARFKKTGVSFYTFPEVETLGEKNAFPTDFNPPTPETTYTISFTSGTTGNPKGVVLTHRNAVAGFTGITVGLGRPFSIRTTAARFSDNKDDKGRQITAICSLPLAHIYERQIVISSILNGFRVGLPSSNDPRLIFEDIKVLKPHFYCSVPRICNRVNSVISKFAHAHFGLKEGEFFADKGFAEAELLNVRNLFRSLFGFENLKFISSGSAPIDPLVIASFKDKFGVGFASGYGLTESFAGVLFGDFYSEESTGGFRLIGITTDVKVKDYLALGYSIKDEGFIRGELLLRGPQLFKEYYKNAKATEEAYDKDGWFATGDIVKLNRSTGEISIVDRVKNFFKLSQGEYITPERIENTYLVHNEETITSAFIHGDSLQSYLVGIISVSPENIINLLKIINVDYKLLSIEDQLKFLNKAESKRKLLLRLNGNVPKNQLNSFERLHNLSFKIDPFTIENDLLTPTLKFKRKKVTVFYADTFKELYGEGSLIKNEKL</sequence>
<evidence type="ECO:0000259" key="3">
    <source>
        <dbReference type="Pfam" id="PF00501"/>
    </source>
</evidence>
<dbReference type="Proteomes" id="UP000769528">
    <property type="component" value="Unassembled WGS sequence"/>
</dbReference>
<dbReference type="InterPro" id="IPR020845">
    <property type="entry name" value="AMP-binding_CS"/>
</dbReference>
<dbReference type="InterPro" id="IPR042099">
    <property type="entry name" value="ANL_N_sf"/>
</dbReference>
<dbReference type="PANTHER" id="PTHR43272">
    <property type="entry name" value="LONG-CHAIN-FATTY-ACID--COA LIGASE"/>
    <property type="match status" value="1"/>
</dbReference>
<accession>A0A9P8PRZ7</accession>
<protein>
    <recommendedName>
        <fullName evidence="3">AMP-dependent synthetase/ligase domain-containing protein</fullName>
    </recommendedName>
</protein>